<protein>
    <submittedName>
        <fullName evidence="4">Mucin-2-like</fullName>
    </submittedName>
</protein>
<keyword evidence="2" id="KW-0472">Membrane</keyword>
<organism evidence="3 4">
    <name type="scientific">Branchiostoma belcheri</name>
    <name type="common">Amphioxus</name>
    <dbReference type="NCBI Taxonomy" id="7741"/>
    <lineage>
        <taxon>Eukaryota</taxon>
        <taxon>Metazoa</taxon>
        <taxon>Chordata</taxon>
        <taxon>Cephalochordata</taxon>
        <taxon>Leptocardii</taxon>
        <taxon>Amphioxiformes</taxon>
        <taxon>Branchiostomatidae</taxon>
        <taxon>Branchiostoma</taxon>
    </lineage>
</organism>
<dbReference type="Proteomes" id="UP000515135">
    <property type="component" value="Unplaced"/>
</dbReference>
<keyword evidence="2" id="KW-0812">Transmembrane</keyword>
<reference evidence="4" key="1">
    <citation type="submission" date="2025-08" db="UniProtKB">
        <authorList>
            <consortium name="RefSeq"/>
        </authorList>
    </citation>
    <scope>IDENTIFICATION</scope>
    <source>
        <tissue evidence="4">Gonad</tissue>
    </source>
</reference>
<evidence type="ECO:0000256" key="2">
    <source>
        <dbReference type="SAM" id="Phobius"/>
    </source>
</evidence>
<name>A0A6P5AEE5_BRABE</name>
<accession>A0A6P5AEE5</accession>
<evidence type="ECO:0000313" key="3">
    <source>
        <dbReference type="Proteomes" id="UP000515135"/>
    </source>
</evidence>
<sequence length="116" mass="11571">MCTLPRNCPLTTGNQQPCLEQQLGLMMRNILFYLGLVTVVVSCATAQSTTTAGPTTASSTPAGGTTAANTGPTSGDATTGATVTPNPTMAMTTASGATIMPFMLLVTAMAGVALLA</sequence>
<dbReference type="GeneID" id="109483086"/>
<keyword evidence="3" id="KW-1185">Reference proteome</keyword>
<feature type="transmembrane region" description="Helical" evidence="2">
    <location>
        <begin position="94"/>
        <end position="115"/>
    </location>
</feature>
<keyword evidence="2" id="KW-1133">Transmembrane helix</keyword>
<evidence type="ECO:0000313" key="4">
    <source>
        <dbReference type="RefSeq" id="XP_019641637.1"/>
    </source>
</evidence>
<dbReference type="KEGG" id="bbel:109483086"/>
<dbReference type="RefSeq" id="XP_019641637.1">
    <property type="nucleotide sequence ID" value="XM_019786078.1"/>
</dbReference>
<feature type="transmembrane region" description="Helical" evidence="2">
    <location>
        <begin position="30"/>
        <end position="49"/>
    </location>
</feature>
<feature type="compositionally biased region" description="Polar residues" evidence="1">
    <location>
        <begin position="76"/>
        <end position="86"/>
    </location>
</feature>
<gene>
    <name evidence="4" type="primary">LOC109483086</name>
</gene>
<dbReference type="AlphaFoldDB" id="A0A6P5AEE5"/>
<proteinExistence type="predicted"/>
<evidence type="ECO:0000256" key="1">
    <source>
        <dbReference type="SAM" id="MobiDB-lite"/>
    </source>
</evidence>
<feature type="compositionally biased region" description="Low complexity" evidence="1">
    <location>
        <begin position="50"/>
        <end position="75"/>
    </location>
</feature>
<feature type="region of interest" description="Disordered" evidence="1">
    <location>
        <begin position="50"/>
        <end position="86"/>
    </location>
</feature>